<evidence type="ECO:0000313" key="2">
    <source>
        <dbReference type="EMBL" id="KAA2236622.1"/>
    </source>
</evidence>
<organism evidence="2 3">
    <name type="scientific">Salinarimonas soli</name>
    <dbReference type="NCBI Taxonomy" id="1638099"/>
    <lineage>
        <taxon>Bacteria</taxon>
        <taxon>Pseudomonadati</taxon>
        <taxon>Pseudomonadota</taxon>
        <taxon>Alphaproteobacteria</taxon>
        <taxon>Hyphomicrobiales</taxon>
        <taxon>Salinarimonadaceae</taxon>
        <taxon>Salinarimonas</taxon>
    </lineage>
</organism>
<dbReference type="Pfam" id="PF01243">
    <property type="entry name" value="PNPOx_N"/>
    <property type="match status" value="1"/>
</dbReference>
<dbReference type="Proteomes" id="UP000323142">
    <property type="component" value="Unassembled WGS sequence"/>
</dbReference>
<dbReference type="AlphaFoldDB" id="A0A5B2VDX3"/>
<protein>
    <submittedName>
        <fullName evidence="2">Pyridoxamine 5-phosphate oxidase</fullName>
    </submittedName>
</protein>
<evidence type="ECO:0000313" key="3">
    <source>
        <dbReference type="Proteomes" id="UP000323142"/>
    </source>
</evidence>
<dbReference type="SUPFAM" id="SSF50475">
    <property type="entry name" value="FMN-binding split barrel"/>
    <property type="match status" value="1"/>
</dbReference>
<comment type="caution">
    <text evidence="2">The sequence shown here is derived from an EMBL/GenBank/DDBJ whole genome shotgun (WGS) entry which is preliminary data.</text>
</comment>
<reference evidence="2 3" key="1">
    <citation type="submission" date="2019-09" db="EMBL/GenBank/DDBJ databases">
        <title>Salinarimonas rosea gen. nov., sp. nov., a new member of the a-2 subgroup of the Proteobacteria.</title>
        <authorList>
            <person name="Liu J."/>
        </authorList>
    </citation>
    <scope>NUCLEOTIDE SEQUENCE [LARGE SCALE GENOMIC DNA]</scope>
    <source>
        <strain evidence="2 3">BN140002</strain>
    </source>
</reference>
<gene>
    <name evidence="2" type="ORF">F0L46_14235</name>
</gene>
<accession>A0A5B2VDX3</accession>
<sequence length="193" mass="21518">MGHRFADIAFTQAVKTVQQAMGSRGAYARRDAGPSTNDRLGAEEGAFIAARDGFYIASVSETGWPYVQFRGGPPGFLRVLGETEIGFADFRGNRQYVTAGNVSVNDRVSLFLMDYAHRRRLKIFGRIREARLDDDPALRARLVVPGYRAVVERAFLIRVEAFDWNCPQHITPRFTAEEIAEAFGERLPSADAS</sequence>
<dbReference type="InterPro" id="IPR012349">
    <property type="entry name" value="Split_barrel_FMN-bd"/>
</dbReference>
<dbReference type="PANTHER" id="PTHR42815">
    <property type="entry name" value="FAD-BINDING, PUTATIVE (AFU_ORTHOLOGUE AFUA_6G07600)-RELATED"/>
    <property type="match status" value="1"/>
</dbReference>
<dbReference type="RefSeq" id="WP_149818624.1">
    <property type="nucleotide sequence ID" value="NZ_VUOA01000025.1"/>
</dbReference>
<proteinExistence type="predicted"/>
<reference evidence="2 3" key="2">
    <citation type="submission" date="2019-09" db="EMBL/GenBank/DDBJ databases">
        <authorList>
            <person name="Jin C."/>
        </authorList>
    </citation>
    <scope>NUCLEOTIDE SEQUENCE [LARGE SCALE GENOMIC DNA]</scope>
    <source>
        <strain evidence="2 3">BN140002</strain>
    </source>
</reference>
<dbReference type="OrthoDB" id="9786134at2"/>
<feature type="domain" description="Pyridoxamine 5'-phosphate oxidase N-terminal" evidence="1">
    <location>
        <begin position="46"/>
        <end position="130"/>
    </location>
</feature>
<name>A0A5B2VDX3_9HYPH</name>
<dbReference type="EMBL" id="VUOA01000025">
    <property type="protein sequence ID" value="KAA2236622.1"/>
    <property type="molecule type" value="Genomic_DNA"/>
</dbReference>
<evidence type="ECO:0000259" key="1">
    <source>
        <dbReference type="Pfam" id="PF01243"/>
    </source>
</evidence>
<dbReference type="InterPro" id="IPR011576">
    <property type="entry name" value="Pyridox_Oxase_N"/>
</dbReference>
<dbReference type="Gene3D" id="2.30.110.10">
    <property type="entry name" value="Electron Transport, Fmn-binding Protein, Chain A"/>
    <property type="match status" value="1"/>
</dbReference>
<keyword evidence="3" id="KW-1185">Reference proteome</keyword>
<dbReference type="PANTHER" id="PTHR42815:SF2">
    <property type="entry name" value="FAD-BINDING, PUTATIVE (AFU_ORTHOLOGUE AFUA_6G07600)-RELATED"/>
    <property type="match status" value="1"/>
</dbReference>